<keyword evidence="2" id="KW-1185">Reference proteome</keyword>
<dbReference type="EnsemblMetazoa" id="AMEC022165-RA">
    <property type="protein sequence ID" value="AMEC022165-PA"/>
    <property type="gene ID" value="AMEC022165"/>
</dbReference>
<proteinExistence type="predicted"/>
<evidence type="ECO:0000313" key="1">
    <source>
        <dbReference type="EnsemblMetazoa" id="AMEC022165-PA"/>
    </source>
</evidence>
<organism evidence="1 2">
    <name type="scientific">Anopheles melas</name>
    <dbReference type="NCBI Taxonomy" id="34690"/>
    <lineage>
        <taxon>Eukaryota</taxon>
        <taxon>Metazoa</taxon>
        <taxon>Ecdysozoa</taxon>
        <taxon>Arthropoda</taxon>
        <taxon>Hexapoda</taxon>
        <taxon>Insecta</taxon>
        <taxon>Pterygota</taxon>
        <taxon>Neoptera</taxon>
        <taxon>Endopterygota</taxon>
        <taxon>Diptera</taxon>
        <taxon>Nematocera</taxon>
        <taxon>Culicoidea</taxon>
        <taxon>Culicidae</taxon>
        <taxon>Anophelinae</taxon>
        <taxon>Anopheles</taxon>
    </lineage>
</organism>
<protein>
    <submittedName>
        <fullName evidence="1">Uncharacterized protein</fullName>
    </submittedName>
</protein>
<name>A0A182UKP1_9DIPT</name>
<dbReference type="AlphaFoldDB" id="A0A182UKP1"/>
<reference evidence="2" key="1">
    <citation type="submission" date="2014-01" db="EMBL/GenBank/DDBJ databases">
        <title>The Genome Sequence of Anopheles melas CM1001059_A (V2).</title>
        <authorList>
            <consortium name="The Broad Institute Genomics Platform"/>
            <person name="Neafsey D.E."/>
            <person name="Besansky N."/>
            <person name="Howell P."/>
            <person name="Walton C."/>
            <person name="Young S.K."/>
            <person name="Zeng Q."/>
            <person name="Gargeya S."/>
            <person name="Fitzgerald M."/>
            <person name="Haas B."/>
            <person name="Abouelleil A."/>
            <person name="Allen A.W."/>
            <person name="Alvarado L."/>
            <person name="Arachchi H.M."/>
            <person name="Berlin A.M."/>
            <person name="Chapman S.B."/>
            <person name="Gainer-Dewar J."/>
            <person name="Goldberg J."/>
            <person name="Griggs A."/>
            <person name="Gujja S."/>
            <person name="Hansen M."/>
            <person name="Howarth C."/>
            <person name="Imamovic A."/>
            <person name="Ireland A."/>
            <person name="Larimer J."/>
            <person name="McCowan C."/>
            <person name="Murphy C."/>
            <person name="Pearson M."/>
            <person name="Poon T.W."/>
            <person name="Priest M."/>
            <person name="Roberts A."/>
            <person name="Saif S."/>
            <person name="Shea T."/>
            <person name="Sisk P."/>
            <person name="Sykes S."/>
            <person name="Wortman J."/>
            <person name="Nusbaum C."/>
            <person name="Birren B."/>
        </authorList>
    </citation>
    <scope>NUCLEOTIDE SEQUENCE [LARGE SCALE GENOMIC DNA]</scope>
    <source>
        <strain evidence="2">CM1001059</strain>
    </source>
</reference>
<reference evidence="1" key="2">
    <citation type="submission" date="2020-05" db="UniProtKB">
        <authorList>
            <consortium name="EnsemblMetazoa"/>
        </authorList>
    </citation>
    <scope>IDENTIFICATION</scope>
    <source>
        <strain evidence="1">CM1001059</strain>
    </source>
</reference>
<accession>A0A182UKP1</accession>
<sequence>MAPVGQLSSTLIRFVLPSARLYRQSESGFGKRPTSGHWNGVGVGGGGGGTVGVVVAGGATLVVSWPHVCRAAVTHMARVGEKMVVGGQVNWSGVSVPRLLRTHSTYDSQPVASGLGKRPSFGHWNAPDVVVAVVGNVFVAPSVASDRSVVSVPSTLSVVVVVAASVVVEDGSRPGVVVSGRSVRGSGVVVVVGTCTDGVVGVTAPGVVNGMVVVGSAKLQNLVSSAGHSLMAQALGQELQNLASSAG</sequence>
<dbReference type="Proteomes" id="UP000075902">
    <property type="component" value="Unassembled WGS sequence"/>
</dbReference>
<dbReference type="VEuPathDB" id="VectorBase:AMEC022165"/>
<evidence type="ECO:0000313" key="2">
    <source>
        <dbReference type="Proteomes" id="UP000075902"/>
    </source>
</evidence>